<keyword evidence="15" id="KW-1185">Reference proteome</keyword>
<dbReference type="InterPro" id="IPR003758">
    <property type="entry name" value="LpxK"/>
</dbReference>
<dbReference type="PANTHER" id="PTHR42724:SF1">
    <property type="entry name" value="TETRAACYLDISACCHARIDE 4'-KINASE, MITOCHONDRIAL-RELATED"/>
    <property type="match status" value="1"/>
</dbReference>
<dbReference type="RefSeq" id="WP_234982775.1">
    <property type="nucleotide sequence ID" value="NZ_CP023018.1"/>
</dbReference>
<evidence type="ECO:0000256" key="6">
    <source>
        <dbReference type="ARBA" id="ARBA00022556"/>
    </source>
</evidence>
<evidence type="ECO:0000256" key="12">
    <source>
        <dbReference type="ARBA" id="ARBA00029757"/>
    </source>
</evidence>
<comment type="pathway">
    <text evidence="2 13">Glycolipid biosynthesis; lipid IV(A) biosynthesis; lipid IV(A) from (3R)-3-hydroxytetradecanoyl-[acyl-carrier-protein] and UDP-N-acetyl-alpha-D-glucosamine: step 6/6.</text>
</comment>
<evidence type="ECO:0000256" key="10">
    <source>
        <dbReference type="ARBA" id="ARBA00022840"/>
    </source>
</evidence>
<dbReference type="EMBL" id="FTPK01000001">
    <property type="protein sequence ID" value="SIT66106.1"/>
    <property type="molecule type" value="Genomic_DNA"/>
</dbReference>
<comment type="catalytic activity">
    <reaction evidence="13">
        <text>a lipid A disaccharide + ATP = a lipid IVA + ADP + H(+)</text>
        <dbReference type="Rhea" id="RHEA:67840"/>
        <dbReference type="ChEBI" id="CHEBI:15378"/>
        <dbReference type="ChEBI" id="CHEBI:30616"/>
        <dbReference type="ChEBI" id="CHEBI:176343"/>
        <dbReference type="ChEBI" id="CHEBI:176425"/>
        <dbReference type="ChEBI" id="CHEBI:456216"/>
        <dbReference type="EC" id="2.7.1.130"/>
    </reaction>
</comment>
<dbReference type="GO" id="GO:0005886">
    <property type="term" value="C:plasma membrane"/>
    <property type="evidence" value="ECO:0007669"/>
    <property type="project" value="TreeGrafter"/>
</dbReference>
<dbReference type="EC" id="2.7.1.130" evidence="3 13"/>
<dbReference type="SUPFAM" id="SSF52540">
    <property type="entry name" value="P-loop containing nucleoside triphosphate hydrolases"/>
    <property type="match status" value="1"/>
</dbReference>
<feature type="binding site" evidence="13">
    <location>
        <begin position="54"/>
        <end position="61"/>
    </location>
    <ligand>
        <name>ATP</name>
        <dbReference type="ChEBI" id="CHEBI:30616"/>
    </ligand>
</feature>
<keyword evidence="5 13" id="KW-0444">Lipid biosynthesis</keyword>
<gene>
    <name evidence="13" type="primary">lpxK</name>
    <name evidence="14" type="ORF">SAMN05216526_0480</name>
</gene>
<proteinExistence type="inferred from homology"/>
<dbReference type="Pfam" id="PF02606">
    <property type="entry name" value="LpxK"/>
    <property type="match status" value="1"/>
</dbReference>
<accession>A0A1R3VND5</accession>
<protein>
    <recommendedName>
        <fullName evidence="4 13">Tetraacyldisaccharide 4'-kinase</fullName>
        <ecNumber evidence="3 13">2.7.1.130</ecNumber>
    </recommendedName>
    <alternativeName>
        <fullName evidence="12 13">Lipid A 4'-kinase</fullName>
    </alternativeName>
</protein>
<dbReference type="UniPathway" id="UPA00359">
    <property type="reaction ID" value="UER00482"/>
</dbReference>
<evidence type="ECO:0000256" key="4">
    <source>
        <dbReference type="ARBA" id="ARBA00016436"/>
    </source>
</evidence>
<evidence type="ECO:0000256" key="1">
    <source>
        <dbReference type="ARBA" id="ARBA00002274"/>
    </source>
</evidence>
<evidence type="ECO:0000256" key="11">
    <source>
        <dbReference type="ARBA" id="ARBA00023098"/>
    </source>
</evidence>
<comment type="similarity">
    <text evidence="13">Belongs to the LpxK family.</text>
</comment>
<evidence type="ECO:0000256" key="7">
    <source>
        <dbReference type="ARBA" id="ARBA00022679"/>
    </source>
</evidence>
<evidence type="ECO:0000256" key="5">
    <source>
        <dbReference type="ARBA" id="ARBA00022516"/>
    </source>
</evidence>
<evidence type="ECO:0000256" key="3">
    <source>
        <dbReference type="ARBA" id="ARBA00012071"/>
    </source>
</evidence>
<keyword evidence="6 13" id="KW-0441">Lipid A biosynthesis</keyword>
<keyword evidence="9 13" id="KW-0418">Kinase</keyword>
<dbReference type="GO" id="GO:0005524">
    <property type="term" value="F:ATP binding"/>
    <property type="evidence" value="ECO:0007669"/>
    <property type="project" value="UniProtKB-UniRule"/>
</dbReference>
<comment type="function">
    <text evidence="1 13">Transfers the gamma-phosphate of ATP to the 4'-position of a tetraacyldisaccharide 1-phosphate intermediate (termed DS-1-P) to form tetraacyldisaccharide 1,4'-bis-phosphate (lipid IVA).</text>
</comment>
<dbReference type="STRING" id="233100.SAMN05216526_0480"/>
<dbReference type="GO" id="GO:0009245">
    <property type="term" value="P:lipid A biosynthetic process"/>
    <property type="evidence" value="ECO:0007669"/>
    <property type="project" value="UniProtKB-UniRule"/>
</dbReference>
<evidence type="ECO:0000256" key="8">
    <source>
        <dbReference type="ARBA" id="ARBA00022741"/>
    </source>
</evidence>
<keyword evidence="10 13" id="KW-0067">ATP-binding</keyword>
<sequence>MRFWQQRGPVALVLWPLSLLYRLLAAWRRQRAQALAASRPRLAVRAVIVVGNLTVGGTGKTPLVIAVCQWLKTQGFRPGVISRGYGAKLGQRPLLVTPELSPQLGGDEPVLIAAATQCPVMIDADRYRAAQRLLEQSDCDIIVSDDGLQHHALSRDIEIALMDGDRRWGNGFCLPAGPLREPVSRWKTVDMRVVHGGEPMSEPQTYAMSLSAGPVYALGDKKQIRPLNEFSGQAVHAVAGIGHPPRFFALLRKAGLEVREHAFADHHAYTEGDLALSPEWPILMTEKDAVKCRTWAQAHHWVVPVTAECDPTFFTELAQRIAAVEEKKHG</sequence>
<dbReference type="Proteomes" id="UP000223759">
    <property type="component" value="Unassembled WGS sequence"/>
</dbReference>
<evidence type="ECO:0000313" key="15">
    <source>
        <dbReference type="Proteomes" id="UP000223759"/>
    </source>
</evidence>
<evidence type="ECO:0000256" key="2">
    <source>
        <dbReference type="ARBA" id="ARBA00004870"/>
    </source>
</evidence>
<dbReference type="GO" id="GO:0009244">
    <property type="term" value="P:lipopolysaccharide core region biosynthetic process"/>
    <property type="evidence" value="ECO:0007669"/>
    <property type="project" value="TreeGrafter"/>
</dbReference>
<name>A0A1R3VND5_9GAMM</name>
<dbReference type="PANTHER" id="PTHR42724">
    <property type="entry name" value="TETRAACYLDISACCHARIDE 4'-KINASE"/>
    <property type="match status" value="1"/>
</dbReference>
<dbReference type="InterPro" id="IPR027417">
    <property type="entry name" value="P-loop_NTPase"/>
</dbReference>
<evidence type="ECO:0000256" key="13">
    <source>
        <dbReference type="HAMAP-Rule" id="MF_00409"/>
    </source>
</evidence>
<evidence type="ECO:0000313" key="14">
    <source>
        <dbReference type="EMBL" id="SIT66106.1"/>
    </source>
</evidence>
<dbReference type="HAMAP" id="MF_00409">
    <property type="entry name" value="LpxK"/>
    <property type="match status" value="1"/>
</dbReference>
<keyword evidence="8 13" id="KW-0547">Nucleotide-binding</keyword>
<dbReference type="GO" id="GO:0009029">
    <property type="term" value="F:lipid-A 4'-kinase activity"/>
    <property type="evidence" value="ECO:0007669"/>
    <property type="project" value="UniProtKB-UniRule"/>
</dbReference>
<organism evidence="14 15">
    <name type="scientific">Ectothiorhodosinus mongolicus</name>
    <dbReference type="NCBI Taxonomy" id="233100"/>
    <lineage>
        <taxon>Bacteria</taxon>
        <taxon>Pseudomonadati</taxon>
        <taxon>Pseudomonadota</taxon>
        <taxon>Gammaproteobacteria</taxon>
        <taxon>Chromatiales</taxon>
        <taxon>Ectothiorhodospiraceae</taxon>
        <taxon>Ectothiorhodosinus</taxon>
    </lineage>
</organism>
<evidence type="ECO:0000256" key="9">
    <source>
        <dbReference type="ARBA" id="ARBA00022777"/>
    </source>
</evidence>
<reference evidence="14 15" key="1">
    <citation type="submission" date="2017-01" db="EMBL/GenBank/DDBJ databases">
        <authorList>
            <person name="Mah S.A."/>
            <person name="Swanson W.J."/>
            <person name="Moy G.W."/>
            <person name="Vacquier V.D."/>
        </authorList>
    </citation>
    <scope>NUCLEOTIDE SEQUENCE [LARGE SCALE GENOMIC DNA]</scope>
    <source>
        <strain evidence="14 15">M9</strain>
    </source>
</reference>
<dbReference type="AlphaFoldDB" id="A0A1R3VND5"/>
<dbReference type="NCBIfam" id="TIGR00682">
    <property type="entry name" value="lpxK"/>
    <property type="match status" value="1"/>
</dbReference>
<keyword evidence="7 13" id="KW-0808">Transferase</keyword>
<keyword evidence="11 13" id="KW-0443">Lipid metabolism</keyword>